<evidence type="ECO:0000313" key="2">
    <source>
        <dbReference type="EMBL" id="MEE4540535.1"/>
    </source>
</evidence>
<dbReference type="Proteomes" id="UP001344658">
    <property type="component" value="Unassembled WGS sequence"/>
</dbReference>
<proteinExistence type="predicted"/>
<dbReference type="RefSeq" id="WP_330792329.1">
    <property type="nucleotide sequence ID" value="NZ_JAZEWV010000001.1"/>
</dbReference>
<evidence type="ECO:0000313" key="3">
    <source>
        <dbReference type="Proteomes" id="UP001344658"/>
    </source>
</evidence>
<sequence>MRTTIKAAVTVSAAGALALGLSGVANAADGPANLTGKGCPSSYTNSASYGSYKQTLTRTFIAGNGFKYGDYNVTFINPATGPQPAGTKEYRCY</sequence>
<accession>A0ABU7P401</accession>
<reference evidence="2 3" key="1">
    <citation type="submission" date="2023-12" db="EMBL/GenBank/DDBJ databases">
        <title>Streptomyces sp. V4-01.</title>
        <authorList>
            <person name="Somphong A."/>
            <person name="Phongsopitanun W."/>
        </authorList>
    </citation>
    <scope>NUCLEOTIDE SEQUENCE [LARGE SCALE GENOMIC DNA]</scope>
    <source>
        <strain evidence="2 3">V4-01</strain>
    </source>
</reference>
<protein>
    <submittedName>
        <fullName evidence="2">Uncharacterized protein</fullName>
    </submittedName>
</protein>
<evidence type="ECO:0000256" key="1">
    <source>
        <dbReference type="SAM" id="SignalP"/>
    </source>
</evidence>
<feature type="chain" id="PRO_5045293789" evidence="1">
    <location>
        <begin position="28"/>
        <end position="93"/>
    </location>
</feature>
<name>A0ABU7P401_9ACTN</name>
<feature type="signal peptide" evidence="1">
    <location>
        <begin position="1"/>
        <end position="27"/>
    </location>
</feature>
<organism evidence="2 3">
    <name type="scientific">Actinacidiphila polyblastidii</name>
    <dbReference type="NCBI Taxonomy" id="3110430"/>
    <lineage>
        <taxon>Bacteria</taxon>
        <taxon>Bacillati</taxon>
        <taxon>Actinomycetota</taxon>
        <taxon>Actinomycetes</taxon>
        <taxon>Kitasatosporales</taxon>
        <taxon>Streptomycetaceae</taxon>
        <taxon>Actinacidiphila</taxon>
    </lineage>
</organism>
<comment type="caution">
    <text evidence="2">The sequence shown here is derived from an EMBL/GenBank/DDBJ whole genome shotgun (WGS) entry which is preliminary data.</text>
</comment>
<gene>
    <name evidence="2" type="ORF">V2S66_00955</name>
</gene>
<keyword evidence="1" id="KW-0732">Signal</keyword>
<dbReference type="EMBL" id="JAZEWV010000001">
    <property type="protein sequence ID" value="MEE4540535.1"/>
    <property type="molecule type" value="Genomic_DNA"/>
</dbReference>
<keyword evidence="3" id="KW-1185">Reference proteome</keyword>